<evidence type="ECO:0000313" key="2">
    <source>
        <dbReference type="EMBL" id="KXN68288.1"/>
    </source>
</evidence>
<organism evidence="2 3">
    <name type="scientific">Conidiobolus coronatus (strain ATCC 28846 / CBS 209.66 / NRRL 28638)</name>
    <name type="common">Delacroixia coronata</name>
    <dbReference type="NCBI Taxonomy" id="796925"/>
    <lineage>
        <taxon>Eukaryota</taxon>
        <taxon>Fungi</taxon>
        <taxon>Fungi incertae sedis</taxon>
        <taxon>Zoopagomycota</taxon>
        <taxon>Entomophthoromycotina</taxon>
        <taxon>Entomophthoromycetes</taxon>
        <taxon>Entomophthorales</taxon>
        <taxon>Ancylistaceae</taxon>
        <taxon>Conidiobolus</taxon>
    </lineage>
</organism>
<sequence>MEEWLAETTRSLKKHFPEHISQPSSHRKSVSQDYKSWFMLSKKSTSSTPMESYKSTAPNPITRSRKSINSKNYHLPPTFSTIEQPNSATTTPISTNSQVNPHCKLKRSYHKLKKVTPAESATSESAPCYSFMVEYESGPNSRSRSRSMGMHRNTSFSEDIKLYEKSHLYTTDVGGKADFIQNFDQEITVQQVMGAPILTPTSAYNCEDNHKSFKRYTDKESGDDSFYNFIEEEHVAELDIDRCKQGLKSTPSFHRALSFSVENIKLKNSQNSFDEQTSSPKSPNRHTMPALRSMSELGEIIGQAHKHQKTKSPPVQTNVAMRTIVINPPITCPLFQPVQVNNWESNSTQL</sequence>
<dbReference type="EMBL" id="KQ964584">
    <property type="protein sequence ID" value="KXN68288.1"/>
    <property type="molecule type" value="Genomic_DNA"/>
</dbReference>
<gene>
    <name evidence="2" type="ORF">CONCODRAFT_72354</name>
</gene>
<feature type="compositionally biased region" description="Polar residues" evidence="1">
    <location>
        <begin position="69"/>
        <end position="100"/>
    </location>
</feature>
<feature type="compositionally biased region" description="Polar residues" evidence="1">
    <location>
        <begin position="268"/>
        <end position="282"/>
    </location>
</feature>
<feature type="region of interest" description="Disordered" evidence="1">
    <location>
        <begin position="44"/>
        <end position="100"/>
    </location>
</feature>
<feature type="region of interest" description="Disordered" evidence="1">
    <location>
        <begin position="1"/>
        <end position="29"/>
    </location>
</feature>
<evidence type="ECO:0000256" key="1">
    <source>
        <dbReference type="SAM" id="MobiDB-lite"/>
    </source>
</evidence>
<proteinExistence type="predicted"/>
<name>A0A137P009_CONC2</name>
<protein>
    <submittedName>
        <fullName evidence="2">Uncharacterized protein</fullName>
    </submittedName>
</protein>
<reference evidence="2 3" key="1">
    <citation type="journal article" date="2015" name="Genome Biol. Evol.">
        <title>Phylogenomic analyses indicate that early fungi evolved digesting cell walls of algal ancestors of land plants.</title>
        <authorList>
            <person name="Chang Y."/>
            <person name="Wang S."/>
            <person name="Sekimoto S."/>
            <person name="Aerts A.L."/>
            <person name="Choi C."/>
            <person name="Clum A."/>
            <person name="LaButti K.M."/>
            <person name="Lindquist E.A."/>
            <person name="Yee Ngan C."/>
            <person name="Ohm R.A."/>
            <person name="Salamov A.A."/>
            <person name="Grigoriev I.V."/>
            <person name="Spatafora J.W."/>
            <person name="Berbee M.L."/>
        </authorList>
    </citation>
    <scope>NUCLEOTIDE SEQUENCE [LARGE SCALE GENOMIC DNA]</scope>
    <source>
        <strain evidence="2 3">NRRL 28638</strain>
    </source>
</reference>
<keyword evidence="3" id="KW-1185">Reference proteome</keyword>
<feature type="region of interest" description="Disordered" evidence="1">
    <location>
        <begin position="268"/>
        <end position="288"/>
    </location>
</feature>
<feature type="compositionally biased region" description="Polar residues" evidence="1">
    <location>
        <begin position="44"/>
        <end position="62"/>
    </location>
</feature>
<accession>A0A137P009</accession>
<evidence type="ECO:0000313" key="3">
    <source>
        <dbReference type="Proteomes" id="UP000070444"/>
    </source>
</evidence>
<dbReference type="AlphaFoldDB" id="A0A137P009"/>
<dbReference type="Proteomes" id="UP000070444">
    <property type="component" value="Unassembled WGS sequence"/>
</dbReference>